<feature type="binding site" evidence="8">
    <location>
        <begin position="81"/>
        <end position="82"/>
    </location>
    <ligand>
        <name>beta-D-galactose</name>
        <dbReference type="ChEBI" id="CHEBI:27667"/>
    </ligand>
</feature>
<dbReference type="PIRSF" id="PIRSF005096">
    <property type="entry name" value="GALM"/>
    <property type="match status" value="1"/>
</dbReference>
<sequence>MSAVEIVPFGTTRTGEPVERAVLRNGAGSEVAVLSLGAVLQEIRVPDRSGTLADVVLGFDELLPYETVSPYFGAIVGRYANRIADARFTLDGQEHVLDRNDPHGTVHGGSSGFHSRVWTMTALPEPAIGVRLELTSPHGDNGFPGEVTVQVDYELASAADVLDIRFSGTTDRPTVLNLTGHTYFNLRGEGSGTALDHHLTVDADEYLPVDESLVPVGASAAVAGTPFDLRAPSSLGDRVRHGHPQITLGQGIDHNFVLRPGPALRRAARLADPGSGRSLEVWTTEPGIDVYTGNFLDGSLVGKSGRTYRQGDAIALEPEHFTDSPNRPGFPSTVLRPGREYRSRTQYRFGVDPSTGDRGSGT</sequence>
<dbReference type="NCBIfam" id="NF008277">
    <property type="entry name" value="PRK11055.1"/>
    <property type="match status" value="1"/>
</dbReference>
<dbReference type="CDD" id="cd09019">
    <property type="entry name" value="galactose_mutarotase_like"/>
    <property type="match status" value="1"/>
</dbReference>
<keyword evidence="3 5" id="KW-0413">Isomerase</keyword>
<dbReference type="Gene3D" id="2.70.98.10">
    <property type="match status" value="1"/>
</dbReference>
<evidence type="ECO:0000256" key="3">
    <source>
        <dbReference type="ARBA" id="ARBA00023235"/>
    </source>
</evidence>
<dbReference type="AlphaFoldDB" id="A0A4R7FKF4"/>
<dbReference type="EC" id="5.1.3.3" evidence="5"/>
<comment type="similarity">
    <text evidence="2 5">Belongs to the aldose epimerase family.</text>
</comment>
<evidence type="ECO:0000313" key="10">
    <source>
        <dbReference type="EMBL" id="TDS76819.1"/>
    </source>
</evidence>
<dbReference type="Proteomes" id="UP000295344">
    <property type="component" value="Unassembled WGS sequence"/>
</dbReference>
<evidence type="ECO:0000256" key="9">
    <source>
        <dbReference type="SAM" id="MobiDB-lite"/>
    </source>
</evidence>
<comment type="caution">
    <text evidence="10">The sequence shown here is derived from an EMBL/GenBank/DDBJ whole genome shotgun (WGS) entry which is preliminary data.</text>
</comment>
<evidence type="ECO:0000256" key="2">
    <source>
        <dbReference type="ARBA" id="ARBA00006206"/>
    </source>
</evidence>
<evidence type="ECO:0000256" key="5">
    <source>
        <dbReference type="PIRNR" id="PIRNR005096"/>
    </source>
</evidence>
<evidence type="ECO:0000256" key="7">
    <source>
        <dbReference type="PIRSR" id="PIRSR005096-2"/>
    </source>
</evidence>
<evidence type="ECO:0000256" key="8">
    <source>
        <dbReference type="PIRSR" id="PIRSR005096-3"/>
    </source>
</evidence>
<dbReference type="GO" id="GO:0004034">
    <property type="term" value="F:aldose 1-epimerase activity"/>
    <property type="evidence" value="ECO:0007669"/>
    <property type="project" value="UniProtKB-EC"/>
</dbReference>
<protein>
    <recommendedName>
        <fullName evidence="5">Aldose 1-epimerase</fullName>
        <ecNumber evidence="5">5.1.3.3</ecNumber>
    </recommendedName>
</protein>
<proteinExistence type="inferred from homology"/>
<gene>
    <name evidence="10" type="ORF">CLV52_1757</name>
</gene>
<evidence type="ECO:0000256" key="1">
    <source>
        <dbReference type="ARBA" id="ARBA00005028"/>
    </source>
</evidence>
<dbReference type="GO" id="GO:0033499">
    <property type="term" value="P:galactose catabolic process via UDP-galactose, Leloir pathway"/>
    <property type="evidence" value="ECO:0007669"/>
    <property type="project" value="TreeGrafter"/>
</dbReference>
<feature type="active site" description="Proton donor" evidence="6">
    <location>
        <position position="181"/>
    </location>
</feature>
<dbReference type="InterPro" id="IPR015443">
    <property type="entry name" value="Aldose_1-epimerase"/>
</dbReference>
<dbReference type="InterPro" id="IPR047215">
    <property type="entry name" value="Galactose_mutarotase-like"/>
</dbReference>
<feature type="binding site" evidence="7">
    <location>
        <position position="253"/>
    </location>
    <ligand>
        <name>beta-D-galactose</name>
        <dbReference type="ChEBI" id="CHEBI:27667"/>
    </ligand>
</feature>
<dbReference type="Pfam" id="PF01263">
    <property type="entry name" value="Aldose_epim"/>
    <property type="match status" value="1"/>
</dbReference>
<feature type="region of interest" description="Disordered" evidence="9">
    <location>
        <begin position="341"/>
        <end position="362"/>
    </location>
</feature>
<feature type="binding site" evidence="8">
    <location>
        <begin position="181"/>
        <end position="183"/>
    </location>
    <ligand>
        <name>beta-D-galactose</name>
        <dbReference type="ChEBI" id="CHEBI:27667"/>
    </ligand>
</feature>
<dbReference type="SUPFAM" id="SSF74650">
    <property type="entry name" value="Galactose mutarotase-like"/>
    <property type="match status" value="1"/>
</dbReference>
<comment type="catalytic activity">
    <reaction evidence="5">
        <text>alpha-D-glucose = beta-D-glucose</text>
        <dbReference type="Rhea" id="RHEA:10264"/>
        <dbReference type="ChEBI" id="CHEBI:15903"/>
        <dbReference type="ChEBI" id="CHEBI:17925"/>
        <dbReference type="EC" id="5.1.3.3"/>
    </reaction>
</comment>
<dbReference type="UniPathway" id="UPA00242"/>
<feature type="active site" description="Proton acceptor" evidence="6">
    <location>
        <position position="317"/>
    </location>
</feature>
<dbReference type="GO" id="GO:0030246">
    <property type="term" value="F:carbohydrate binding"/>
    <property type="evidence" value="ECO:0007669"/>
    <property type="project" value="InterPro"/>
</dbReference>
<comment type="pathway">
    <text evidence="1 5">Carbohydrate metabolism; hexose metabolism.</text>
</comment>
<reference evidence="10 11" key="1">
    <citation type="submission" date="2019-03" db="EMBL/GenBank/DDBJ databases">
        <title>Genomic Encyclopedia of Archaeal and Bacterial Type Strains, Phase II (KMG-II): from individual species to whole genera.</title>
        <authorList>
            <person name="Goeker M."/>
        </authorList>
    </citation>
    <scope>NUCLEOTIDE SEQUENCE [LARGE SCALE GENOMIC DNA]</scope>
    <source>
        <strain evidence="10 11">DSM 24782</strain>
    </source>
</reference>
<dbReference type="GO" id="GO:0006006">
    <property type="term" value="P:glucose metabolic process"/>
    <property type="evidence" value="ECO:0007669"/>
    <property type="project" value="TreeGrafter"/>
</dbReference>
<dbReference type="PANTHER" id="PTHR10091:SF0">
    <property type="entry name" value="GALACTOSE MUTAROTASE"/>
    <property type="match status" value="1"/>
</dbReference>
<dbReference type="GO" id="GO:0005737">
    <property type="term" value="C:cytoplasm"/>
    <property type="evidence" value="ECO:0007669"/>
    <property type="project" value="TreeGrafter"/>
</dbReference>
<dbReference type="InterPro" id="IPR008183">
    <property type="entry name" value="Aldose_1/G6P_1-epimerase"/>
</dbReference>
<keyword evidence="11" id="KW-1185">Reference proteome</keyword>
<name>A0A4R7FKF4_9MICO</name>
<dbReference type="OrthoDB" id="9779408at2"/>
<evidence type="ECO:0000313" key="11">
    <source>
        <dbReference type="Proteomes" id="UP000295344"/>
    </source>
</evidence>
<accession>A0A4R7FKF4</accession>
<dbReference type="RefSeq" id="WP_133765971.1">
    <property type="nucleotide sequence ID" value="NZ_BAAARP010000002.1"/>
</dbReference>
<evidence type="ECO:0000256" key="4">
    <source>
        <dbReference type="ARBA" id="ARBA00023277"/>
    </source>
</evidence>
<dbReference type="EMBL" id="SOAM01000002">
    <property type="protein sequence ID" value="TDS76819.1"/>
    <property type="molecule type" value="Genomic_DNA"/>
</dbReference>
<organism evidence="10 11">
    <name type="scientific">Amnibacterium kyonggiense</name>
    <dbReference type="NCBI Taxonomy" id="595671"/>
    <lineage>
        <taxon>Bacteria</taxon>
        <taxon>Bacillati</taxon>
        <taxon>Actinomycetota</taxon>
        <taxon>Actinomycetes</taxon>
        <taxon>Micrococcales</taxon>
        <taxon>Microbacteriaceae</taxon>
        <taxon>Amnibacterium</taxon>
    </lineage>
</organism>
<keyword evidence="4 5" id="KW-0119">Carbohydrate metabolism</keyword>
<dbReference type="PANTHER" id="PTHR10091">
    <property type="entry name" value="ALDOSE-1-EPIMERASE"/>
    <property type="match status" value="1"/>
</dbReference>
<dbReference type="InterPro" id="IPR011013">
    <property type="entry name" value="Gal_mutarotase_sf_dom"/>
</dbReference>
<evidence type="ECO:0000256" key="6">
    <source>
        <dbReference type="PIRSR" id="PIRSR005096-1"/>
    </source>
</evidence>
<dbReference type="InterPro" id="IPR014718">
    <property type="entry name" value="GH-type_carb-bd"/>
</dbReference>